<dbReference type="PANTHER" id="PTHR43214:SF42">
    <property type="entry name" value="TRANSCRIPTIONAL REGULATORY PROTEIN DESR"/>
    <property type="match status" value="1"/>
</dbReference>
<dbReference type="InterPro" id="IPR001789">
    <property type="entry name" value="Sig_transdc_resp-reg_receiver"/>
</dbReference>
<dbReference type="PROSITE" id="PS50043">
    <property type="entry name" value="HTH_LUXR_2"/>
    <property type="match status" value="1"/>
</dbReference>
<evidence type="ECO:0000259" key="5">
    <source>
        <dbReference type="PROSITE" id="PS50110"/>
    </source>
</evidence>
<keyword evidence="7" id="KW-1185">Reference proteome</keyword>
<dbReference type="SMART" id="SM00421">
    <property type="entry name" value="HTH_LUXR"/>
    <property type="match status" value="1"/>
</dbReference>
<dbReference type="CDD" id="cd06170">
    <property type="entry name" value="LuxR_C_like"/>
    <property type="match status" value="1"/>
</dbReference>
<name>A0ABU4VJN7_9ACTN</name>
<evidence type="ECO:0000256" key="3">
    <source>
        <dbReference type="PROSITE-ProRule" id="PRU00169"/>
    </source>
</evidence>
<dbReference type="SUPFAM" id="SSF52172">
    <property type="entry name" value="CheY-like"/>
    <property type="match status" value="1"/>
</dbReference>
<evidence type="ECO:0000313" key="6">
    <source>
        <dbReference type="EMBL" id="MDX8152052.1"/>
    </source>
</evidence>
<feature type="domain" description="HTH luxR-type" evidence="4">
    <location>
        <begin position="152"/>
        <end position="217"/>
    </location>
</feature>
<dbReference type="PROSITE" id="PS00622">
    <property type="entry name" value="HTH_LUXR_1"/>
    <property type="match status" value="1"/>
</dbReference>
<evidence type="ECO:0000259" key="4">
    <source>
        <dbReference type="PROSITE" id="PS50043"/>
    </source>
</evidence>
<evidence type="ECO:0000313" key="7">
    <source>
        <dbReference type="Proteomes" id="UP001277761"/>
    </source>
</evidence>
<feature type="modified residue" description="4-aspartylphosphate" evidence="3">
    <location>
        <position position="60"/>
    </location>
</feature>
<dbReference type="PROSITE" id="PS50110">
    <property type="entry name" value="RESPONSE_REGULATORY"/>
    <property type="match status" value="1"/>
</dbReference>
<comment type="caution">
    <text evidence="6">The sequence shown here is derived from an EMBL/GenBank/DDBJ whole genome shotgun (WGS) entry which is preliminary data.</text>
</comment>
<accession>A0ABU4VJN7</accession>
<dbReference type="Gene3D" id="3.40.50.2300">
    <property type="match status" value="1"/>
</dbReference>
<dbReference type="InterPro" id="IPR016032">
    <property type="entry name" value="Sig_transdc_resp-reg_C-effctor"/>
</dbReference>
<reference evidence="6 7" key="1">
    <citation type="submission" date="2023-11" db="EMBL/GenBank/DDBJ databases">
        <authorList>
            <person name="Xu M."/>
            <person name="Jiang T."/>
        </authorList>
    </citation>
    <scope>NUCLEOTIDE SEQUENCE [LARGE SCALE GENOMIC DNA]</scope>
    <source>
        <strain evidence="6 7">SD</strain>
    </source>
</reference>
<dbReference type="CDD" id="cd17535">
    <property type="entry name" value="REC_NarL-like"/>
    <property type="match status" value="1"/>
</dbReference>
<dbReference type="InterPro" id="IPR000792">
    <property type="entry name" value="Tscrpt_reg_LuxR_C"/>
</dbReference>
<dbReference type="InterPro" id="IPR036388">
    <property type="entry name" value="WH-like_DNA-bd_sf"/>
</dbReference>
<protein>
    <submittedName>
        <fullName evidence="6">Response regulator transcription factor</fullName>
    </submittedName>
</protein>
<proteinExistence type="predicted"/>
<dbReference type="PRINTS" id="PR00038">
    <property type="entry name" value="HTHLUXR"/>
</dbReference>
<dbReference type="InterPro" id="IPR058245">
    <property type="entry name" value="NreC/VraR/RcsB-like_REC"/>
</dbReference>
<feature type="domain" description="Response regulatory" evidence="5">
    <location>
        <begin position="10"/>
        <end position="125"/>
    </location>
</feature>
<evidence type="ECO:0000256" key="2">
    <source>
        <dbReference type="ARBA" id="ARBA00023125"/>
    </source>
</evidence>
<dbReference type="Proteomes" id="UP001277761">
    <property type="component" value="Unassembled WGS sequence"/>
</dbReference>
<dbReference type="Pfam" id="PF00196">
    <property type="entry name" value="GerE"/>
    <property type="match status" value="1"/>
</dbReference>
<dbReference type="InterPro" id="IPR039420">
    <property type="entry name" value="WalR-like"/>
</dbReference>
<organism evidence="6 7">
    <name type="scientific">Patulibacter brassicae</name>
    <dbReference type="NCBI Taxonomy" id="1705717"/>
    <lineage>
        <taxon>Bacteria</taxon>
        <taxon>Bacillati</taxon>
        <taxon>Actinomycetota</taxon>
        <taxon>Thermoleophilia</taxon>
        <taxon>Solirubrobacterales</taxon>
        <taxon>Patulibacteraceae</taxon>
        <taxon>Patulibacter</taxon>
    </lineage>
</organism>
<dbReference type="InterPro" id="IPR011006">
    <property type="entry name" value="CheY-like_superfamily"/>
</dbReference>
<keyword evidence="2" id="KW-0238">DNA-binding</keyword>
<dbReference type="SUPFAM" id="SSF46894">
    <property type="entry name" value="C-terminal effector domain of the bipartite response regulators"/>
    <property type="match status" value="1"/>
</dbReference>
<keyword evidence="1 3" id="KW-0597">Phosphoprotein</keyword>
<dbReference type="SMART" id="SM00448">
    <property type="entry name" value="REC"/>
    <property type="match status" value="1"/>
</dbReference>
<dbReference type="Pfam" id="PF00072">
    <property type="entry name" value="Response_reg"/>
    <property type="match status" value="1"/>
</dbReference>
<evidence type="ECO:0000256" key="1">
    <source>
        <dbReference type="ARBA" id="ARBA00022553"/>
    </source>
</evidence>
<gene>
    <name evidence="6" type="ORF">SK069_10640</name>
</gene>
<dbReference type="Gene3D" id="1.10.10.10">
    <property type="entry name" value="Winged helix-like DNA-binding domain superfamily/Winged helix DNA-binding domain"/>
    <property type="match status" value="1"/>
</dbReference>
<dbReference type="PANTHER" id="PTHR43214">
    <property type="entry name" value="TWO-COMPONENT RESPONSE REGULATOR"/>
    <property type="match status" value="1"/>
</dbReference>
<dbReference type="EMBL" id="JAXAVX010000004">
    <property type="protein sequence ID" value="MDX8152052.1"/>
    <property type="molecule type" value="Genomic_DNA"/>
</dbReference>
<sequence>MTVRPEGTPRALVVDDDELLRRAVADALRRGGIQVVGTASDGREGIELAVHYRPDVLVVDLMMPGIDGVGVTEAVAARAPEVRILLLTGAAPNDAVKRALWLGASGFLNKTSLPRLAEVVHQLAQGMSIVEPTMIEQLLAEFRRMPDDGSGVRPVDSALTSREWQVLDALVAGRDTTAIADGLDISVGTVRNHLKRAYRKLGVHSREEAIAEVRRMRGFERTP</sequence>
<dbReference type="RefSeq" id="WP_319954207.1">
    <property type="nucleotide sequence ID" value="NZ_JAXAVX010000004.1"/>
</dbReference>